<evidence type="ECO:0000256" key="8">
    <source>
        <dbReference type="ARBA" id="ARBA00022695"/>
    </source>
</evidence>
<dbReference type="GO" id="GO:0003725">
    <property type="term" value="F:double-stranded RNA binding"/>
    <property type="evidence" value="ECO:0007669"/>
    <property type="project" value="UniProtKB-UniRule"/>
</dbReference>
<evidence type="ECO:0000256" key="1">
    <source>
        <dbReference type="ARBA" id="ARBA00004496"/>
    </source>
</evidence>
<dbReference type="GO" id="GO:0005524">
    <property type="term" value="F:ATP binding"/>
    <property type="evidence" value="ECO:0007669"/>
    <property type="project" value="UniProtKB-UniRule"/>
</dbReference>
<dbReference type="InterPro" id="IPR017945">
    <property type="entry name" value="DHBP_synth_RibB-like_a/b_dom"/>
</dbReference>
<organism evidence="16 17">
    <name type="scientific">Candidatus Viadribacter manganicus</name>
    <dbReference type="NCBI Taxonomy" id="1759059"/>
    <lineage>
        <taxon>Bacteria</taxon>
        <taxon>Pseudomonadati</taxon>
        <taxon>Pseudomonadota</taxon>
        <taxon>Alphaproteobacteria</taxon>
        <taxon>Hyphomonadales</taxon>
        <taxon>Hyphomonadaceae</taxon>
        <taxon>Candidatus Viadribacter</taxon>
    </lineage>
</organism>
<dbReference type="InterPro" id="IPR050156">
    <property type="entry name" value="TC-AMP_synthase_SUA5"/>
</dbReference>
<feature type="binding site" evidence="14">
    <location>
        <position position="109"/>
    </location>
    <ligand>
        <name>L-threonine</name>
        <dbReference type="ChEBI" id="CHEBI:57926"/>
    </ligand>
</feature>
<feature type="binding site" evidence="14">
    <location>
        <position position="54"/>
    </location>
    <ligand>
        <name>L-threonine</name>
        <dbReference type="ChEBI" id="CHEBI:57926"/>
    </ligand>
</feature>
<dbReference type="GO" id="GO:0008033">
    <property type="term" value="P:tRNA processing"/>
    <property type="evidence" value="ECO:0007669"/>
    <property type="project" value="UniProtKB-KW"/>
</dbReference>
<dbReference type="GO" id="GO:0006450">
    <property type="term" value="P:regulation of translational fidelity"/>
    <property type="evidence" value="ECO:0007669"/>
    <property type="project" value="TreeGrafter"/>
</dbReference>
<evidence type="ECO:0000256" key="3">
    <source>
        <dbReference type="ARBA" id="ARBA00012584"/>
    </source>
</evidence>
<keyword evidence="7 13" id="KW-0819">tRNA processing</keyword>
<feature type="binding site" evidence="14">
    <location>
        <position position="139"/>
    </location>
    <ligand>
        <name>ATP</name>
        <dbReference type="ChEBI" id="CHEBI:30616"/>
    </ligand>
</feature>
<dbReference type="InterPro" id="IPR038385">
    <property type="entry name" value="Sua5/YwlC_C"/>
</dbReference>
<evidence type="ECO:0000256" key="2">
    <source>
        <dbReference type="ARBA" id="ARBA00007663"/>
    </source>
</evidence>
<dbReference type="PANTHER" id="PTHR17490">
    <property type="entry name" value="SUA5"/>
    <property type="match status" value="1"/>
</dbReference>
<keyword evidence="6 13" id="KW-0808">Transferase</keyword>
<feature type="domain" description="YrdC-like" evidence="15">
    <location>
        <begin position="1"/>
        <end position="188"/>
    </location>
</feature>
<gene>
    <name evidence="16" type="ORF">ATE48_03235</name>
</gene>
<feature type="binding site" evidence="14">
    <location>
        <position position="49"/>
    </location>
    <ligand>
        <name>ATP</name>
        <dbReference type="ChEBI" id="CHEBI:30616"/>
    </ligand>
</feature>
<feature type="binding site" evidence="14">
    <location>
        <position position="131"/>
    </location>
    <ligand>
        <name>ATP</name>
        <dbReference type="ChEBI" id="CHEBI:30616"/>
    </ligand>
</feature>
<evidence type="ECO:0000256" key="14">
    <source>
        <dbReference type="PIRSR" id="PIRSR004930-1"/>
    </source>
</evidence>
<dbReference type="GO" id="GO:0000049">
    <property type="term" value="F:tRNA binding"/>
    <property type="evidence" value="ECO:0007669"/>
    <property type="project" value="TreeGrafter"/>
</dbReference>
<dbReference type="EC" id="2.7.7.87" evidence="3 13"/>
<dbReference type="SUPFAM" id="SSF55821">
    <property type="entry name" value="YrdC/RibB"/>
    <property type="match status" value="1"/>
</dbReference>
<dbReference type="NCBIfam" id="TIGR00057">
    <property type="entry name" value="L-threonylcarbamoyladenylate synthase"/>
    <property type="match status" value="1"/>
</dbReference>
<evidence type="ECO:0000256" key="13">
    <source>
        <dbReference type="PIRNR" id="PIRNR004930"/>
    </source>
</evidence>
<comment type="function">
    <text evidence="13">Required for the formation of a threonylcarbamoyl group on adenosine at position 37 (t(6)A37) in tRNAs that read codons beginning with adenine.</text>
</comment>
<protein>
    <recommendedName>
        <fullName evidence="4 13">Threonylcarbamoyl-AMP synthase</fullName>
        <shortName evidence="13">TC-AMP synthase</shortName>
        <ecNumber evidence="3 13">2.7.7.87</ecNumber>
    </recommendedName>
    <alternativeName>
        <fullName evidence="11 13">L-threonylcarbamoyladenylate synthase</fullName>
    </alternativeName>
</protein>
<name>A0A1B1AEL7_9PROT</name>
<dbReference type="GO" id="GO:0005737">
    <property type="term" value="C:cytoplasm"/>
    <property type="evidence" value="ECO:0007669"/>
    <property type="project" value="UniProtKB-SubCell"/>
</dbReference>
<evidence type="ECO:0000256" key="9">
    <source>
        <dbReference type="ARBA" id="ARBA00022741"/>
    </source>
</evidence>
<keyword evidence="5 13" id="KW-0963">Cytoplasm</keyword>
<dbReference type="RefSeq" id="WP_066767745.1">
    <property type="nucleotide sequence ID" value="NZ_CP013244.1"/>
</dbReference>
<dbReference type="InParanoid" id="A0A1B1AEL7"/>
<dbReference type="STRING" id="1759059.ATE48_03235"/>
<evidence type="ECO:0000256" key="12">
    <source>
        <dbReference type="ARBA" id="ARBA00048366"/>
    </source>
</evidence>
<evidence type="ECO:0000256" key="10">
    <source>
        <dbReference type="ARBA" id="ARBA00022840"/>
    </source>
</evidence>
<proteinExistence type="inferred from homology"/>
<dbReference type="Gene3D" id="3.40.50.11030">
    <property type="entry name" value="Threonylcarbamoyl-AMP synthase, C-terminal domain"/>
    <property type="match status" value="1"/>
</dbReference>
<evidence type="ECO:0000259" key="15">
    <source>
        <dbReference type="PROSITE" id="PS51163"/>
    </source>
</evidence>
<dbReference type="PIRSF" id="PIRSF004930">
    <property type="entry name" value="Tln_factor_SUA5"/>
    <property type="match status" value="1"/>
</dbReference>
<keyword evidence="10 13" id="KW-0067">ATP-binding</keyword>
<evidence type="ECO:0000256" key="7">
    <source>
        <dbReference type="ARBA" id="ARBA00022694"/>
    </source>
</evidence>
<feature type="binding site" evidence="14">
    <location>
        <position position="45"/>
    </location>
    <ligand>
        <name>ATP</name>
        <dbReference type="ChEBI" id="CHEBI:30616"/>
    </ligand>
</feature>
<dbReference type="InterPro" id="IPR006070">
    <property type="entry name" value="Sua5-like_dom"/>
</dbReference>
<evidence type="ECO:0000256" key="5">
    <source>
        <dbReference type="ARBA" id="ARBA00022490"/>
    </source>
</evidence>
<feature type="binding site" evidence="14">
    <location>
        <position position="169"/>
    </location>
    <ligand>
        <name>L-threonine</name>
        <dbReference type="ChEBI" id="CHEBI:57926"/>
    </ligand>
</feature>
<dbReference type="OrthoDB" id="9814580at2"/>
<feature type="binding site" evidence="14">
    <location>
        <position position="129"/>
    </location>
    <ligand>
        <name>L-threonine</name>
        <dbReference type="ChEBI" id="CHEBI:57926"/>
    </ligand>
</feature>
<feature type="binding site" evidence="14">
    <location>
        <position position="184"/>
    </location>
    <ligand>
        <name>ATP</name>
        <dbReference type="ChEBI" id="CHEBI:30616"/>
    </ligand>
</feature>
<dbReference type="EMBL" id="CP013244">
    <property type="protein sequence ID" value="ANP45001.1"/>
    <property type="molecule type" value="Genomic_DNA"/>
</dbReference>
<evidence type="ECO:0000313" key="17">
    <source>
        <dbReference type="Proteomes" id="UP000092498"/>
    </source>
</evidence>
<comment type="similarity">
    <text evidence="2 13">Belongs to the SUA5 family.</text>
</comment>
<dbReference type="FunCoup" id="A0A1B1AEL7">
    <property type="interactions" value="290"/>
</dbReference>
<evidence type="ECO:0000313" key="16">
    <source>
        <dbReference type="EMBL" id="ANP45001.1"/>
    </source>
</evidence>
<comment type="subcellular location">
    <subcellularLocation>
        <location evidence="1 13">Cytoplasm</location>
    </subcellularLocation>
</comment>
<evidence type="ECO:0000256" key="4">
    <source>
        <dbReference type="ARBA" id="ARBA00015492"/>
    </source>
</evidence>
<keyword evidence="8 13" id="KW-0548">Nucleotidyltransferase</keyword>
<keyword evidence="9 13" id="KW-0547">Nucleotide-binding</keyword>
<feature type="binding site" evidence="14">
    <location>
        <position position="218"/>
    </location>
    <ligand>
        <name>ATP</name>
        <dbReference type="ChEBI" id="CHEBI:30616"/>
    </ligand>
</feature>
<dbReference type="KEGG" id="cbot:ATE48_03235"/>
<dbReference type="InterPro" id="IPR005145">
    <property type="entry name" value="Sua5_C"/>
</dbReference>
<dbReference type="InterPro" id="IPR010923">
    <property type="entry name" value="T(6)A37_SUA5"/>
</dbReference>
<dbReference type="GO" id="GO:0061710">
    <property type="term" value="F:L-threonylcarbamoyladenylate synthase"/>
    <property type="evidence" value="ECO:0007669"/>
    <property type="project" value="UniProtKB-EC"/>
</dbReference>
<dbReference type="Gene3D" id="3.90.870.10">
    <property type="entry name" value="DHBP synthase"/>
    <property type="match status" value="1"/>
</dbReference>
<keyword evidence="17" id="KW-1185">Reference proteome</keyword>
<dbReference type="Pfam" id="PF03481">
    <property type="entry name" value="Sua5_C"/>
    <property type="match status" value="1"/>
</dbReference>
<sequence length="304" mass="30505">MNVARGAEVLRAGGLVVFPTETVYGVGADATNPRAVARIFAAKGRPQFNPLISHVLGLSDAEGHGVLHPTARALIEKFWPGPLTIVVPRRADSPVAELACAGLATIALRSPSHPLARDLLAAFGGPVVAPSANRSGHVSATTAAHAAADLADAVDLILDGGASEVGLESTIVAIDAEGRATLLRPGAIGRAELEAVCGPLATPASETIAAPGMMESHYAPRARIILDAATPPVGAAYLAFGAEAPAGGLTLSASGDLTEAAANLYAHLRALDATGADTIAIAPIPGGGLAEAIRDRLARAAAPR</sequence>
<feature type="binding site" evidence="14">
    <location>
        <position position="22"/>
    </location>
    <ligand>
        <name>L-threonine</name>
        <dbReference type="ChEBI" id="CHEBI:57926"/>
    </ligand>
</feature>
<comment type="catalytic activity">
    <reaction evidence="12 13">
        <text>L-threonine + hydrogencarbonate + ATP = L-threonylcarbamoyladenylate + diphosphate + H2O</text>
        <dbReference type="Rhea" id="RHEA:36407"/>
        <dbReference type="ChEBI" id="CHEBI:15377"/>
        <dbReference type="ChEBI" id="CHEBI:17544"/>
        <dbReference type="ChEBI" id="CHEBI:30616"/>
        <dbReference type="ChEBI" id="CHEBI:33019"/>
        <dbReference type="ChEBI" id="CHEBI:57926"/>
        <dbReference type="ChEBI" id="CHEBI:73682"/>
        <dbReference type="EC" id="2.7.7.87"/>
    </reaction>
</comment>
<evidence type="ECO:0000256" key="11">
    <source>
        <dbReference type="ARBA" id="ARBA00029774"/>
    </source>
</evidence>
<dbReference type="PROSITE" id="PS51163">
    <property type="entry name" value="YRDC"/>
    <property type="match status" value="1"/>
</dbReference>
<dbReference type="Pfam" id="PF01300">
    <property type="entry name" value="Sua5_yciO_yrdC"/>
    <property type="match status" value="1"/>
</dbReference>
<evidence type="ECO:0000256" key="6">
    <source>
        <dbReference type="ARBA" id="ARBA00022679"/>
    </source>
</evidence>
<dbReference type="AlphaFoldDB" id="A0A1B1AEL7"/>
<accession>A0A1B1AEL7</accession>
<reference evidence="16 17" key="1">
    <citation type="submission" date="2015-11" db="EMBL/GenBank/DDBJ databases">
        <title>Whole-Genome Sequence of Candidatus Oderbacter manganicum from the National Park Lower Oder Valley, Germany.</title>
        <authorList>
            <person name="Braun B."/>
            <person name="Liere K."/>
            <person name="Szewzyk U."/>
        </authorList>
    </citation>
    <scope>NUCLEOTIDE SEQUENCE [LARGE SCALE GENOMIC DNA]</scope>
    <source>
        <strain evidence="16 17">OTSz_A_272</strain>
    </source>
</reference>
<dbReference type="PANTHER" id="PTHR17490:SF16">
    <property type="entry name" value="THREONYLCARBAMOYL-AMP SYNTHASE"/>
    <property type="match status" value="1"/>
</dbReference>
<feature type="binding site" evidence="14">
    <location>
        <position position="105"/>
    </location>
    <ligand>
        <name>ATP</name>
        <dbReference type="ChEBI" id="CHEBI:30616"/>
    </ligand>
</feature>
<dbReference type="Proteomes" id="UP000092498">
    <property type="component" value="Chromosome"/>
</dbReference>